<keyword evidence="6" id="KW-0503">Monooxygenase</keyword>
<dbReference type="GO" id="GO:0004497">
    <property type="term" value="F:monooxygenase activity"/>
    <property type="evidence" value="ECO:0007669"/>
    <property type="project" value="UniProtKB-KW"/>
</dbReference>
<proteinExistence type="inferred from homology"/>
<keyword evidence="3" id="KW-0479">Metal-binding</keyword>
<dbReference type="GO" id="GO:0005506">
    <property type="term" value="F:iron ion binding"/>
    <property type="evidence" value="ECO:0007669"/>
    <property type="project" value="InterPro"/>
</dbReference>
<feature type="transmembrane region" description="Helical" evidence="7">
    <location>
        <begin position="28"/>
        <end position="49"/>
    </location>
</feature>
<dbReference type="Pfam" id="PF00067">
    <property type="entry name" value="p450"/>
    <property type="match status" value="2"/>
</dbReference>
<dbReference type="VEuPathDB" id="FungiDB:EYZ11_011366"/>
<keyword evidence="5" id="KW-0408">Iron</keyword>
<evidence type="ECO:0000313" key="8">
    <source>
        <dbReference type="EMBL" id="KAA8643985.1"/>
    </source>
</evidence>
<sequence length="707" mass="80562">MSATKLAIFGCVLLPGIAHRLWPSQSVALIWFISAYVIIFCLAIWKLYLWPFWFSPLRNLPEPQGGELLGGHTKLLPDERSGMPLHEWINQVPNSGLIRYRKRFNKEIVFVTSPKGLSEVLIQKNYEFSKPYKLRQGLGRILGVGLLIAEGEDHKIQRKHLMPAFSHRHIMDLYPIFWDRSVALAQELQANIDGRSNVSSKVVDVADWLARATLDIIGAAGFGEEFDTIRHPDNEIRKAYRSVLEQKPPKGTLKILIFLAREQLIRTLALQRNDSIAVATRTLTRVARRLIAAKRQNPTAGHETTATSMTWAVYALWLYPEVQRRLREEVRSRLVQNPLQRDDSSQQPMTAERLNSLPRVAVKDTTIQGQHIPRGTEIVISPRAINVSRELWGDDATIFNPDRWLGPKRANSGGGVTNFSFMIFLHGTFEMKLEDKTADIIIETGLTSQPKGGLKTMNRCYLHSALDFVALFTSISNRSMKTTTMNTTTDRDQRVSLVESVLTSQIDWRDDPQSLILLVTGILSGLYLLNTLQARFLQLKLPVVGYRSFWEPGWVAGLRFSRRSQPIVREGYQKFKDQMFRIRRNDAEIIILLRTYVNELRDMPESQLSAMEAHIKNMVGYYTIGNLKLVRESDLHRRTLQKNLTPALGTLVPSLQDELRFAFRAEIPDCKEWTPVHINELTVRIVARISARVFVGPHLCATRSGST</sequence>
<evidence type="ECO:0000256" key="7">
    <source>
        <dbReference type="SAM" id="Phobius"/>
    </source>
</evidence>
<dbReference type="EMBL" id="QUQM01000006">
    <property type="protein sequence ID" value="KAA8643985.1"/>
    <property type="molecule type" value="Genomic_DNA"/>
</dbReference>
<dbReference type="GeneID" id="54330883"/>
<dbReference type="PANTHER" id="PTHR46206">
    <property type="entry name" value="CYTOCHROME P450"/>
    <property type="match status" value="1"/>
</dbReference>
<accession>A0A5M9MAB9</accession>
<dbReference type="Gene3D" id="1.10.630.10">
    <property type="entry name" value="Cytochrome P450"/>
    <property type="match status" value="2"/>
</dbReference>
<evidence type="ECO:0000256" key="6">
    <source>
        <dbReference type="ARBA" id="ARBA00023033"/>
    </source>
</evidence>
<keyword evidence="7" id="KW-1133">Transmembrane helix</keyword>
<dbReference type="Proteomes" id="UP000324241">
    <property type="component" value="Unassembled WGS sequence"/>
</dbReference>
<organism evidence="8 9">
    <name type="scientific">Aspergillus tanneri</name>
    <dbReference type="NCBI Taxonomy" id="1220188"/>
    <lineage>
        <taxon>Eukaryota</taxon>
        <taxon>Fungi</taxon>
        <taxon>Dikarya</taxon>
        <taxon>Ascomycota</taxon>
        <taxon>Pezizomycotina</taxon>
        <taxon>Eurotiomycetes</taxon>
        <taxon>Eurotiomycetidae</taxon>
        <taxon>Eurotiales</taxon>
        <taxon>Aspergillaceae</taxon>
        <taxon>Aspergillus</taxon>
        <taxon>Aspergillus subgen. Circumdati</taxon>
    </lineage>
</organism>
<evidence type="ECO:0000256" key="5">
    <source>
        <dbReference type="ARBA" id="ARBA00023004"/>
    </source>
</evidence>
<keyword evidence="7" id="KW-0812">Transmembrane</keyword>
<dbReference type="GO" id="GO:0016705">
    <property type="term" value="F:oxidoreductase activity, acting on paired donors, with incorporation or reduction of molecular oxygen"/>
    <property type="evidence" value="ECO:0007669"/>
    <property type="project" value="InterPro"/>
</dbReference>
<name>A0A5M9MAB9_9EURO</name>
<dbReference type="InterPro" id="IPR036396">
    <property type="entry name" value="Cyt_P450_sf"/>
</dbReference>
<comment type="caution">
    <text evidence="8">The sequence shown here is derived from an EMBL/GenBank/DDBJ whole genome shotgun (WGS) entry which is preliminary data.</text>
</comment>
<dbReference type="GO" id="GO:0019748">
    <property type="term" value="P:secondary metabolic process"/>
    <property type="evidence" value="ECO:0007669"/>
    <property type="project" value="UniProtKB-ARBA"/>
</dbReference>
<dbReference type="SUPFAM" id="SSF48264">
    <property type="entry name" value="Cytochrome P450"/>
    <property type="match status" value="1"/>
</dbReference>
<evidence type="ECO:0000256" key="2">
    <source>
        <dbReference type="ARBA" id="ARBA00010617"/>
    </source>
</evidence>
<dbReference type="VEuPathDB" id="FungiDB:EYZ11_011365"/>
<dbReference type="OrthoDB" id="1470350at2759"/>
<comment type="similarity">
    <text evidence="2">Belongs to the cytochrome P450 family.</text>
</comment>
<gene>
    <name evidence="8" type="ORF">ATNIH1004_008181</name>
</gene>
<evidence type="ECO:0000256" key="3">
    <source>
        <dbReference type="ARBA" id="ARBA00022723"/>
    </source>
</evidence>
<evidence type="ECO:0000256" key="1">
    <source>
        <dbReference type="ARBA" id="ARBA00001971"/>
    </source>
</evidence>
<dbReference type="PANTHER" id="PTHR46206:SF6">
    <property type="entry name" value="CYTOCHROME P450 MONOOXYGENASE AN1598-RELATED"/>
    <property type="match status" value="1"/>
</dbReference>
<keyword evidence="7" id="KW-0472">Membrane</keyword>
<reference evidence="8 9" key="1">
    <citation type="submission" date="2019-08" db="EMBL/GenBank/DDBJ databases">
        <title>The genome sequence of a newly discovered highly antifungal drug resistant Aspergillus species, Aspergillus tanneri NIH 1004.</title>
        <authorList>
            <person name="Mounaud S."/>
            <person name="Singh I."/>
            <person name="Joardar V."/>
            <person name="Pakala S."/>
            <person name="Pakala S."/>
            <person name="Venepally P."/>
            <person name="Chung J.K."/>
            <person name="Losada L."/>
            <person name="Nierman W.C."/>
        </authorList>
    </citation>
    <scope>NUCLEOTIDE SEQUENCE [LARGE SCALE GENOMIC DNA]</scope>
    <source>
        <strain evidence="8 9">NIH1004</strain>
    </source>
</reference>
<evidence type="ECO:0000313" key="9">
    <source>
        <dbReference type="Proteomes" id="UP000324241"/>
    </source>
</evidence>
<protein>
    <recommendedName>
        <fullName evidence="10">Cytochrome P450</fullName>
    </recommendedName>
</protein>
<comment type="cofactor">
    <cofactor evidence="1">
        <name>heme</name>
        <dbReference type="ChEBI" id="CHEBI:30413"/>
    </cofactor>
</comment>
<dbReference type="InterPro" id="IPR001128">
    <property type="entry name" value="Cyt_P450"/>
</dbReference>
<dbReference type="AlphaFoldDB" id="A0A5M9MAB9"/>
<dbReference type="RefSeq" id="XP_033423346.1">
    <property type="nucleotide sequence ID" value="XM_033572794.1"/>
</dbReference>
<keyword evidence="4" id="KW-0560">Oxidoreductase</keyword>
<dbReference type="GO" id="GO:0020037">
    <property type="term" value="F:heme binding"/>
    <property type="evidence" value="ECO:0007669"/>
    <property type="project" value="InterPro"/>
</dbReference>
<evidence type="ECO:0008006" key="10">
    <source>
        <dbReference type="Google" id="ProtNLM"/>
    </source>
</evidence>
<evidence type="ECO:0000256" key="4">
    <source>
        <dbReference type="ARBA" id="ARBA00023002"/>
    </source>
</evidence>